<reference evidence="1 2" key="1">
    <citation type="journal article" date="2015" name="Nature">
        <title>rRNA introns, odd ribosomes, and small enigmatic genomes across a large radiation of phyla.</title>
        <authorList>
            <person name="Brown C.T."/>
            <person name="Hug L.A."/>
            <person name="Thomas B.C."/>
            <person name="Sharon I."/>
            <person name="Castelle C.J."/>
            <person name="Singh A."/>
            <person name="Wilkins M.J."/>
            <person name="Williams K.H."/>
            <person name="Banfield J.F."/>
        </authorList>
    </citation>
    <scope>NUCLEOTIDE SEQUENCE [LARGE SCALE GENOMIC DNA]</scope>
</reference>
<sequence length="52" mass="5897">MLKNQLANEGELTMLQETIQAINQGGAALQERITAEDQQKSLFGWLFRLFSN</sequence>
<dbReference type="AlphaFoldDB" id="A0A0G0HXX4"/>
<accession>A0A0G0HXX4</accession>
<comment type="caution">
    <text evidence="1">The sequence shown here is derived from an EMBL/GenBank/DDBJ whole genome shotgun (WGS) entry which is preliminary data.</text>
</comment>
<dbReference type="PATRIC" id="fig|1618592.3.peg.827"/>
<evidence type="ECO:0000313" key="2">
    <source>
        <dbReference type="Proteomes" id="UP000034366"/>
    </source>
</evidence>
<dbReference type="EMBL" id="LBTW01000060">
    <property type="protein sequence ID" value="KKQ47082.1"/>
    <property type="molecule type" value="Genomic_DNA"/>
</dbReference>
<proteinExistence type="predicted"/>
<name>A0A0G0HXX4_9BACT</name>
<evidence type="ECO:0000313" key="1">
    <source>
        <dbReference type="EMBL" id="KKQ47082.1"/>
    </source>
</evidence>
<dbReference type="Proteomes" id="UP000034366">
    <property type="component" value="Unassembled WGS sequence"/>
</dbReference>
<gene>
    <name evidence="1" type="ORF">US67_C0060G0008</name>
</gene>
<protein>
    <submittedName>
        <fullName evidence="1">Uncharacterized protein</fullName>
    </submittedName>
</protein>
<organism evidence="1 2">
    <name type="scientific">Candidatus Woesebacteria bacterium GW2011_GWD1_38_10</name>
    <dbReference type="NCBI Taxonomy" id="1618592"/>
    <lineage>
        <taxon>Bacteria</taxon>
        <taxon>Candidatus Woeseibacteriota</taxon>
    </lineage>
</organism>